<keyword evidence="4" id="KW-1185">Reference proteome</keyword>
<reference evidence="3 4" key="1">
    <citation type="journal article" date="2023" name="G3 (Bethesda)">
        <title>A chromosome-level genome assembly of Zasmidium syzygii isolated from banana leaves.</title>
        <authorList>
            <person name="van Westerhoven A.C."/>
            <person name="Mehrabi R."/>
            <person name="Talebi R."/>
            <person name="Steentjes M.B.F."/>
            <person name="Corcolon B."/>
            <person name="Chong P.A."/>
            <person name="Kema G.H.J."/>
            <person name="Seidl M.F."/>
        </authorList>
    </citation>
    <scope>NUCLEOTIDE SEQUENCE [LARGE SCALE GENOMIC DNA]</scope>
    <source>
        <strain evidence="3 4">P124</strain>
    </source>
</reference>
<organism evidence="3 4">
    <name type="scientific">Zasmidium cellare</name>
    <name type="common">Wine cellar mold</name>
    <name type="synonym">Racodium cellare</name>
    <dbReference type="NCBI Taxonomy" id="395010"/>
    <lineage>
        <taxon>Eukaryota</taxon>
        <taxon>Fungi</taxon>
        <taxon>Dikarya</taxon>
        <taxon>Ascomycota</taxon>
        <taxon>Pezizomycotina</taxon>
        <taxon>Dothideomycetes</taxon>
        <taxon>Dothideomycetidae</taxon>
        <taxon>Mycosphaerellales</taxon>
        <taxon>Mycosphaerellaceae</taxon>
        <taxon>Zasmidium</taxon>
    </lineage>
</organism>
<evidence type="ECO:0000313" key="4">
    <source>
        <dbReference type="Proteomes" id="UP001305779"/>
    </source>
</evidence>
<gene>
    <name evidence="3" type="ORF">PRZ48_001702</name>
</gene>
<feature type="compositionally biased region" description="Polar residues" evidence="2">
    <location>
        <begin position="621"/>
        <end position="634"/>
    </location>
</feature>
<feature type="coiled-coil region" evidence="1">
    <location>
        <begin position="75"/>
        <end position="102"/>
    </location>
</feature>
<evidence type="ECO:0000256" key="1">
    <source>
        <dbReference type="SAM" id="Coils"/>
    </source>
</evidence>
<feature type="region of interest" description="Disordered" evidence="2">
    <location>
        <begin position="537"/>
        <end position="733"/>
    </location>
</feature>
<proteinExistence type="predicted"/>
<dbReference type="EMBL" id="JAXOVC010000001">
    <property type="protein sequence ID" value="KAK4507967.1"/>
    <property type="molecule type" value="Genomic_DNA"/>
</dbReference>
<comment type="caution">
    <text evidence="3">The sequence shown here is derived from an EMBL/GenBank/DDBJ whole genome shotgun (WGS) entry which is preliminary data.</text>
</comment>
<feature type="compositionally biased region" description="Polar residues" evidence="2">
    <location>
        <begin position="1"/>
        <end position="11"/>
    </location>
</feature>
<feature type="compositionally biased region" description="Basic and acidic residues" evidence="2">
    <location>
        <begin position="564"/>
        <end position="590"/>
    </location>
</feature>
<accession>A0ABR0F2N5</accession>
<sequence length="733" mass="80976">MAIHLSTNGHSVPSIKESGVNNPSEDVVQSILPQVLEAVGNGYNHVEGRLNDVQNKRVPSLEAQMRAFEQSQAQFKGTASQLSNLKDRVKAAEEKEAFLETLTNKFSESIRKLEANKSALTSDAARIKTLSSKVDQLQADTDANTKTAQDAANIVKTLPPEGTIDWTSLSAVLDTVKSLSETVKKFQGEKEADARRIQTLSETVKKLQSDKVADGVRSQGHSERLDKLEKQQADGEQATKMETISQDVKKLQEDRVSAAGRTQLILDGLNKLQSQQAEKANRTSVTVLTEKVAKLQSQAQAGDPDRKSDADIVRKQNRKLEERIENVDKQLKNLNDQSRKVEAANSDVTSVKTATISLVRRLENLETHHTSAANSNTATQALFKRVDKLENRDDNIARVNADSQALLKRVEKMTGDGSETARIGANVHAMMKRVQKLEDREAAKVKADGEKEALLKRLEKLEANEDDIKNLVATNKTLNKVLQSRIEDLDKHKQEEQQPRSLSLNELARQLLQRLSQGEVFDEETKSLIRIATGNSAVPKGQKAPEGSIRSLSTNSPDVLSAKESIEKSTPLHDLQKQARGDKEPQDQLKKPSLNRQSSGQHQLLRPETANQSTSKRKFDMSNQDNDTEQASTGSRKRSKSVAGNGRTSKRGATEEREPRSKLQKLHGRHVASSPIDIARSAGRRKETSAAAGATEEEESDEEAAPRRTSRTVKPTERGSNLPFIEESARRNS</sequence>
<evidence type="ECO:0000256" key="2">
    <source>
        <dbReference type="SAM" id="MobiDB-lite"/>
    </source>
</evidence>
<name>A0ABR0F2N5_ZASCE</name>
<keyword evidence="1" id="KW-0175">Coiled coil</keyword>
<feature type="region of interest" description="Disordered" evidence="2">
    <location>
        <begin position="1"/>
        <end position="23"/>
    </location>
</feature>
<dbReference type="Proteomes" id="UP001305779">
    <property type="component" value="Unassembled WGS sequence"/>
</dbReference>
<feature type="region of interest" description="Disordered" evidence="2">
    <location>
        <begin position="212"/>
        <end position="239"/>
    </location>
</feature>
<evidence type="ECO:0000313" key="3">
    <source>
        <dbReference type="EMBL" id="KAK4507967.1"/>
    </source>
</evidence>
<feature type="coiled-coil region" evidence="1">
    <location>
        <begin position="444"/>
        <end position="471"/>
    </location>
</feature>
<protein>
    <submittedName>
        <fullName evidence="3">Uncharacterized protein</fullName>
    </submittedName>
</protein>
<feature type="compositionally biased region" description="Basic and acidic residues" evidence="2">
    <location>
        <begin position="652"/>
        <end position="661"/>
    </location>
</feature>
<feature type="coiled-coil region" evidence="1">
    <location>
        <begin position="310"/>
        <end position="347"/>
    </location>
</feature>